<comment type="similarity">
    <text evidence="1">Belongs to the caleosin family.</text>
</comment>
<keyword evidence="5" id="KW-1185">Reference proteome</keyword>
<dbReference type="OrthoDB" id="640742at2759"/>
<dbReference type="Pfam" id="PF05042">
    <property type="entry name" value="Caleosin"/>
    <property type="match status" value="1"/>
</dbReference>
<dbReference type="HOGENOM" id="CLU_062049_1_1_1"/>
<dbReference type="PANTHER" id="PTHR31495">
    <property type="entry name" value="PEROXYGENASE 3-RELATED"/>
    <property type="match status" value="1"/>
</dbReference>
<name>A8N0P5_COPC7</name>
<comment type="caution">
    <text evidence="4">The sequence shown here is derived from an EMBL/GenBank/DDBJ whole genome shotgun (WGS) entry which is preliminary data.</text>
</comment>
<evidence type="ECO:0000256" key="3">
    <source>
        <dbReference type="SAM" id="Phobius"/>
    </source>
</evidence>
<dbReference type="InParanoid" id="A8N0P5"/>
<gene>
    <name evidence="4" type="ORF">CC1G_13587</name>
</gene>
<evidence type="ECO:0000313" key="5">
    <source>
        <dbReference type="Proteomes" id="UP000001861"/>
    </source>
</evidence>
<feature type="region of interest" description="Disordered" evidence="2">
    <location>
        <begin position="1"/>
        <end position="34"/>
    </location>
</feature>
<dbReference type="RefSeq" id="XP_001828377.2">
    <property type="nucleotide sequence ID" value="XM_001828325.2"/>
</dbReference>
<dbReference type="GO" id="GO:0004497">
    <property type="term" value="F:monooxygenase activity"/>
    <property type="evidence" value="ECO:0007669"/>
    <property type="project" value="TreeGrafter"/>
</dbReference>
<feature type="transmembrane region" description="Helical" evidence="3">
    <location>
        <begin position="199"/>
        <end position="219"/>
    </location>
</feature>
<dbReference type="KEGG" id="cci:CC1G_13587"/>
<feature type="transmembrane region" description="Helical" evidence="3">
    <location>
        <begin position="110"/>
        <end position="131"/>
    </location>
</feature>
<dbReference type="GO" id="GO:0005509">
    <property type="term" value="F:calcium ion binding"/>
    <property type="evidence" value="ECO:0007669"/>
    <property type="project" value="TreeGrafter"/>
</dbReference>
<evidence type="ECO:0000256" key="2">
    <source>
        <dbReference type="SAM" id="MobiDB-lite"/>
    </source>
</evidence>
<dbReference type="OMA" id="FEFCEKS"/>
<dbReference type="VEuPathDB" id="FungiDB:CC1G_13587"/>
<dbReference type="Proteomes" id="UP000001861">
    <property type="component" value="Unassembled WGS sequence"/>
</dbReference>
<dbReference type="STRING" id="240176.A8N0P5"/>
<protein>
    <submittedName>
        <fullName evidence="4">Calcium binding protein Caleosin</fullName>
    </submittedName>
</protein>
<dbReference type="eggNOG" id="ENOG502QQD0">
    <property type="taxonomic scope" value="Eukaryota"/>
</dbReference>
<dbReference type="AlphaFoldDB" id="A8N0P5"/>
<accession>A8N0P5</accession>
<proteinExistence type="inferred from homology"/>
<organism evidence="4 5">
    <name type="scientific">Coprinopsis cinerea (strain Okayama-7 / 130 / ATCC MYA-4618 / FGSC 9003)</name>
    <name type="common">Inky cap fungus</name>
    <name type="synonym">Hormographiella aspergillata</name>
    <dbReference type="NCBI Taxonomy" id="240176"/>
    <lineage>
        <taxon>Eukaryota</taxon>
        <taxon>Fungi</taxon>
        <taxon>Dikarya</taxon>
        <taxon>Basidiomycota</taxon>
        <taxon>Agaricomycotina</taxon>
        <taxon>Agaricomycetes</taxon>
        <taxon>Agaricomycetidae</taxon>
        <taxon>Agaricales</taxon>
        <taxon>Agaricineae</taxon>
        <taxon>Psathyrellaceae</taxon>
        <taxon>Coprinopsis</taxon>
    </lineage>
</organism>
<reference evidence="4 5" key="1">
    <citation type="journal article" date="2010" name="Proc. Natl. Acad. Sci. U.S.A.">
        <title>Insights into evolution of multicellular fungi from the assembled chromosomes of the mushroom Coprinopsis cinerea (Coprinus cinereus).</title>
        <authorList>
            <person name="Stajich J.E."/>
            <person name="Wilke S.K."/>
            <person name="Ahren D."/>
            <person name="Au C.H."/>
            <person name="Birren B.W."/>
            <person name="Borodovsky M."/>
            <person name="Burns C."/>
            <person name="Canback B."/>
            <person name="Casselton L.A."/>
            <person name="Cheng C.K."/>
            <person name="Deng J."/>
            <person name="Dietrich F.S."/>
            <person name="Fargo D.C."/>
            <person name="Farman M.L."/>
            <person name="Gathman A.C."/>
            <person name="Goldberg J."/>
            <person name="Guigo R."/>
            <person name="Hoegger P.J."/>
            <person name="Hooker J.B."/>
            <person name="Huggins A."/>
            <person name="James T.Y."/>
            <person name="Kamada T."/>
            <person name="Kilaru S."/>
            <person name="Kodira C."/>
            <person name="Kues U."/>
            <person name="Kupfer D."/>
            <person name="Kwan H.S."/>
            <person name="Lomsadze A."/>
            <person name="Li W."/>
            <person name="Lilly W.W."/>
            <person name="Ma L.J."/>
            <person name="Mackey A.J."/>
            <person name="Manning G."/>
            <person name="Martin F."/>
            <person name="Muraguchi H."/>
            <person name="Natvig D.O."/>
            <person name="Palmerini H."/>
            <person name="Ramesh M.A."/>
            <person name="Rehmeyer C.J."/>
            <person name="Roe B.A."/>
            <person name="Shenoy N."/>
            <person name="Stanke M."/>
            <person name="Ter-Hovhannisyan V."/>
            <person name="Tunlid A."/>
            <person name="Velagapudi R."/>
            <person name="Vision T.J."/>
            <person name="Zeng Q."/>
            <person name="Zolan M.E."/>
            <person name="Pukkila P.J."/>
        </authorList>
    </citation>
    <scope>NUCLEOTIDE SEQUENCE [LARGE SCALE GENOMIC DNA]</scope>
    <source>
        <strain evidence="5">Okayama-7 / 130 / ATCC MYA-4618 / FGSC 9003</strain>
    </source>
</reference>
<keyword evidence="3" id="KW-0812">Transmembrane</keyword>
<keyword evidence="3" id="KW-1133">Transmembrane helix</keyword>
<keyword evidence="3" id="KW-0472">Membrane</keyword>
<sequence length="250" mass="28554">MAILRQSSRRDRRQPPVAATNACAQRVDQRPTTTEDTPWNRIFRLLNNWPMHAVSVVAHRLMVAPRDAAQPAPGTGFNPEKTNTPLQGHVAFFDRDGDGIIWPWDTDIKFGVALSLLAMCIVHFGFSYMTMGSWIPDPILPSEDQAKHGSDSEVYTGIGEYDDNRFNYMFDMYTQPPHAYMTFPEAMYMVRANMNPWDFFGWFAAIFEWTATYIMLWPADGKMGREDIKGVYNGSIFYMISGRKPMGKVV</sequence>
<dbReference type="EMBL" id="AACS02000001">
    <property type="protein sequence ID" value="EAU93369.2"/>
    <property type="molecule type" value="Genomic_DNA"/>
</dbReference>
<dbReference type="GeneID" id="6004799"/>
<evidence type="ECO:0000256" key="1">
    <source>
        <dbReference type="ARBA" id="ARBA00006765"/>
    </source>
</evidence>
<dbReference type="PANTHER" id="PTHR31495:SF0">
    <property type="entry name" value="BINDING PROTEIN CALEOSIN, PUTATIVE (AFU_ORTHOLOGUE AFUA_5G13750)-RELATED"/>
    <property type="match status" value="1"/>
</dbReference>
<evidence type="ECO:0000313" key="4">
    <source>
        <dbReference type="EMBL" id="EAU93369.2"/>
    </source>
</evidence>
<dbReference type="InterPro" id="IPR007736">
    <property type="entry name" value="Caleosin-related"/>
</dbReference>